<evidence type="ECO:0000256" key="1">
    <source>
        <dbReference type="SAM" id="MobiDB-lite"/>
    </source>
</evidence>
<reference evidence="3 4" key="1">
    <citation type="submission" date="2020-11" db="EMBL/GenBank/DDBJ databases">
        <title>Pseudonocardia abyssalis sp. nov. and Pseudonocardia oceani sp. nov., description and phylogenomic analysis of two novel actinomycetes isolated from the deep Southern Ocean.</title>
        <authorList>
            <person name="Parra J."/>
        </authorList>
    </citation>
    <scope>NUCLEOTIDE SEQUENCE [LARGE SCALE GENOMIC DNA]</scope>
    <source>
        <strain evidence="3 4">KRD-168</strain>
    </source>
</reference>
<dbReference type="InterPro" id="IPR008274">
    <property type="entry name" value="AldOxase/xan_DH_MoCoBD1"/>
</dbReference>
<organism evidence="3 4">
    <name type="scientific">Pseudonocardia abyssalis</name>
    <dbReference type="NCBI Taxonomy" id="2792008"/>
    <lineage>
        <taxon>Bacteria</taxon>
        <taxon>Bacillati</taxon>
        <taxon>Actinomycetota</taxon>
        <taxon>Actinomycetes</taxon>
        <taxon>Pseudonocardiales</taxon>
        <taxon>Pseudonocardiaceae</taxon>
        <taxon>Pseudonocardia</taxon>
    </lineage>
</organism>
<feature type="domain" description="Aldehyde oxidase/xanthine dehydrogenase a/b hammerhead" evidence="2">
    <location>
        <begin position="251"/>
        <end position="330"/>
    </location>
</feature>
<dbReference type="SMART" id="SM01008">
    <property type="entry name" value="Ald_Xan_dh_C"/>
    <property type="match status" value="1"/>
</dbReference>
<dbReference type="RefSeq" id="WP_218616012.1">
    <property type="nucleotide sequence ID" value="NZ_JADQDK010000001.1"/>
</dbReference>
<comment type="caution">
    <text evidence="3">The sequence shown here is derived from an EMBL/GenBank/DDBJ whole genome shotgun (WGS) entry which is preliminary data.</text>
</comment>
<dbReference type="InterPro" id="IPR012368">
    <property type="entry name" value="OxRdtase_Mopterin-bd_su_IorB"/>
</dbReference>
<proteinExistence type="predicted"/>
<dbReference type="PANTHER" id="PTHR47495">
    <property type="entry name" value="ALDEHYDE DEHYDROGENASE"/>
    <property type="match status" value="1"/>
</dbReference>
<evidence type="ECO:0000313" key="4">
    <source>
        <dbReference type="Proteomes" id="UP000694287"/>
    </source>
</evidence>
<evidence type="ECO:0000259" key="2">
    <source>
        <dbReference type="SMART" id="SM01008"/>
    </source>
</evidence>
<gene>
    <name evidence="3" type="ORF">I4I81_10640</name>
</gene>
<dbReference type="PANTHER" id="PTHR47495:SF1">
    <property type="entry name" value="BLL3820 PROTEIN"/>
    <property type="match status" value="1"/>
</dbReference>
<name>A0ABS6US76_9PSEU</name>
<feature type="region of interest" description="Disordered" evidence="1">
    <location>
        <begin position="1"/>
        <end position="23"/>
    </location>
</feature>
<sequence>MTSRARHTTTAPDPGPSGSGRHRVASTLAVQVGRRRILAYLVAAPVLAVATRITIDAAAPDTASAAVPSGPSVEELFDIADAIILAGAPTMPLVTLEIGLDGVARLEVPRAESGQGITTALAMILAEELDLPVGSVQVTCADARPELLFNQLTAGSASVRAFYDPLRVLAATARARMVAAAALRWGVPATGLSTADGTVVAPDGRTADYGSLTAEAARTSLGEITVTPKPESEHRVVGTPVRRADGFDIVTGRKKFTMDLDVPGATPTLLRRPPTMNGTVEELLNRAEVEAMPGVLGVVVLPSGVAVAAETFEQARAAADVVDARYGAGPVPDESNETIMAKLRAAVPPLLAPDLGSLPLGATTIDAEFEWPAACHAPLETECAVADVRADRAEVWSGFQAPIVAQQTIAIELGLPQDRVTAHVVPSGGAFGRRVFFEAAIEAAKVSQALERPIKLMWPRVDDMRHGRVRPPNFHRLRATVAAGQVLTFEQRVAGVSTDYRHGLGEILTATATALPEGSRQAVGNDAFGQAVFLTMVASPYNFGVYTKNQFDVNLGMPTASYRSVPCQTARGSEEIMVDEVAAALGRDPVEFRLEFLKEERAKAVVRAVAEAGDWGRSLPDGVAQGVGYHMESRAHTAALIELDARDPEHPVVTRAVIAVDVARTVNPLGLEAQMLGCLAEAISLTLTAGLHIENGLPLEGSYSQYHFVRQRDYPADVQVIIMPDNDGRLGGAGEVGMAAPTGAIANAFTKATGIKARTFPLNFPVDFTPFAPGVLPPPAFV</sequence>
<evidence type="ECO:0000313" key="3">
    <source>
        <dbReference type="EMBL" id="MBW0134713.1"/>
    </source>
</evidence>
<dbReference type="EMBL" id="JADQDK010000001">
    <property type="protein sequence ID" value="MBW0134713.1"/>
    <property type="molecule type" value="Genomic_DNA"/>
</dbReference>
<dbReference type="InterPro" id="IPR046867">
    <property type="entry name" value="AldOxase/xan_DH_MoCoBD2"/>
</dbReference>
<dbReference type="InterPro" id="IPR052516">
    <property type="entry name" value="N-heterocyclic_Hydroxylase"/>
</dbReference>
<dbReference type="Pfam" id="PF20256">
    <property type="entry name" value="MoCoBD_2"/>
    <property type="match status" value="2"/>
</dbReference>
<dbReference type="InterPro" id="IPR000674">
    <property type="entry name" value="Ald_Oxase/Xan_DH_a/b"/>
</dbReference>
<dbReference type="Pfam" id="PF02738">
    <property type="entry name" value="MoCoBD_1"/>
    <property type="match status" value="1"/>
</dbReference>
<protein>
    <submittedName>
        <fullName evidence="3">Xanthine dehydrogenase family protein molybdopterin-binding subunit</fullName>
    </submittedName>
</protein>
<accession>A0ABS6US76</accession>
<dbReference type="PIRSF" id="PIRSF036389">
    <property type="entry name" value="IOR_B"/>
    <property type="match status" value="1"/>
</dbReference>
<dbReference type="Proteomes" id="UP000694287">
    <property type="component" value="Unassembled WGS sequence"/>
</dbReference>
<keyword evidence="4" id="KW-1185">Reference proteome</keyword>